<accession>A0A849CCW9</accession>
<dbReference type="AlphaFoldDB" id="A0A849CCW9"/>
<feature type="transmembrane region" description="Helical" evidence="1">
    <location>
        <begin position="130"/>
        <end position="157"/>
    </location>
</feature>
<organism evidence="2 3">
    <name type="scientific">Nocardia uniformis</name>
    <dbReference type="NCBI Taxonomy" id="53432"/>
    <lineage>
        <taxon>Bacteria</taxon>
        <taxon>Bacillati</taxon>
        <taxon>Actinomycetota</taxon>
        <taxon>Actinomycetes</taxon>
        <taxon>Mycobacteriales</taxon>
        <taxon>Nocardiaceae</taxon>
        <taxon>Nocardia</taxon>
    </lineage>
</organism>
<comment type="caution">
    <text evidence="2">The sequence shown here is derived from an EMBL/GenBank/DDBJ whole genome shotgun (WGS) entry which is preliminary data.</text>
</comment>
<reference evidence="2 3" key="1">
    <citation type="submission" date="2020-05" db="EMBL/GenBank/DDBJ databases">
        <title>MicrobeNet Type strains.</title>
        <authorList>
            <person name="Nicholson A.C."/>
        </authorList>
    </citation>
    <scope>NUCLEOTIDE SEQUENCE [LARGE SCALE GENOMIC DNA]</scope>
    <source>
        <strain evidence="2 3">JCM 3224</strain>
    </source>
</reference>
<evidence type="ECO:0000256" key="1">
    <source>
        <dbReference type="SAM" id="Phobius"/>
    </source>
</evidence>
<feature type="transmembrane region" description="Helical" evidence="1">
    <location>
        <begin position="28"/>
        <end position="48"/>
    </location>
</feature>
<feature type="transmembrane region" description="Helical" evidence="1">
    <location>
        <begin position="68"/>
        <end position="87"/>
    </location>
</feature>
<keyword evidence="1" id="KW-0812">Transmembrane</keyword>
<evidence type="ECO:0000313" key="2">
    <source>
        <dbReference type="EMBL" id="NNH74280.1"/>
    </source>
</evidence>
<gene>
    <name evidence="2" type="ORF">HLB23_31280</name>
</gene>
<evidence type="ECO:0000313" key="3">
    <source>
        <dbReference type="Proteomes" id="UP000586827"/>
    </source>
</evidence>
<dbReference type="Proteomes" id="UP000586827">
    <property type="component" value="Unassembled WGS sequence"/>
</dbReference>
<name>A0A849CCW9_9NOCA</name>
<protein>
    <submittedName>
        <fullName evidence="2">Uncharacterized protein</fullName>
    </submittedName>
</protein>
<sequence>MGERFVSPAGWTPPGAQFSSKATISRTVGATLVGLVVTPVAIALAALGAADTKRWVILGNLADRWGSALQILVGATLFLVVAAMAAYSPASTMIAGLVWGVIPGLIYLIFPDDSFRTIGELPLLSDEMHIALYEWLATGFPLIVGMVLIGAGVAATFRRR</sequence>
<proteinExistence type="predicted"/>
<dbReference type="EMBL" id="JABELX010000013">
    <property type="protein sequence ID" value="NNH74280.1"/>
    <property type="molecule type" value="Genomic_DNA"/>
</dbReference>
<dbReference type="RefSeq" id="WP_067523678.1">
    <property type="nucleotide sequence ID" value="NZ_JABELX010000013.1"/>
</dbReference>
<feature type="transmembrane region" description="Helical" evidence="1">
    <location>
        <begin position="94"/>
        <end position="110"/>
    </location>
</feature>
<keyword evidence="1" id="KW-1133">Transmembrane helix</keyword>
<keyword evidence="3" id="KW-1185">Reference proteome</keyword>
<keyword evidence="1" id="KW-0472">Membrane</keyword>